<keyword evidence="1" id="KW-0812">Transmembrane</keyword>
<feature type="transmembrane region" description="Helical" evidence="1">
    <location>
        <begin position="156"/>
        <end position="177"/>
    </location>
</feature>
<gene>
    <name evidence="3" type="ORF">ACFQDH_17295</name>
</gene>
<keyword evidence="4" id="KW-1185">Reference proteome</keyword>
<organism evidence="3 4">
    <name type="scientific">Flexivirga alba</name>
    <dbReference type="NCBI Taxonomy" id="702742"/>
    <lineage>
        <taxon>Bacteria</taxon>
        <taxon>Bacillati</taxon>
        <taxon>Actinomycetota</taxon>
        <taxon>Actinomycetes</taxon>
        <taxon>Micrococcales</taxon>
        <taxon>Dermacoccaceae</taxon>
        <taxon>Flexivirga</taxon>
    </lineage>
</organism>
<evidence type="ECO:0000313" key="4">
    <source>
        <dbReference type="Proteomes" id="UP001596298"/>
    </source>
</evidence>
<feature type="transmembrane region" description="Helical" evidence="1">
    <location>
        <begin position="12"/>
        <end position="32"/>
    </location>
</feature>
<protein>
    <submittedName>
        <fullName evidence="3">Phosphatase PAP2 family protein</fullName>
    </submittedName>
</protein>
<dbReference type="Pfam" id="PF01569">
    <property type="entry name" value="PAP2"/>
    <property type="match status" value="1"/>
</dbReference>
<sequence>MTTSTMREPARAIRLMVGIGCWIAVLVLYAVAVRTAPGRLVDDMAFQQLRDNLSTRSWIPDGTSLARSQLALLVIGAGVVCATCSVNRCAPRTTTAALALGCAPGLLADVLKSVLTRPSSPAEFVAHNSFPSGTVAAFAGVASALTFVARSRLQQGIACAAWSGTGLIALIVIRAHWHRPSDVLGALLLALGALEVASGMTRGARPVRVRPPAAATTADLENSGPVCQR</sequence>
<feature type="transmembrane region" description="Helical" evidence="1">
    <location>
        <begin position="70"/>
        <end position="90"/>
    </location>
</feature>
<evidence type="ECO:0000313" key="3">
    <source>
        <dbReference type="EMBL" id="MFC6706962.1"/>
    </source>
</evidence>
<dbReference type="InterPro" id="IPR000326">
    <property type="entry name" value="PAP2/HPO"/>
</dbReference>
<comment type="caution">
    <text evidence="3">The sequence shown here is derived from an EMBL/GenBank/DDBJ whole genome shotgun (WGS) entry which is preliminary data.</text>
</comment>
<reference evidence="4" key="1">
    <citation type="journal article" date="2019" name="Int. J. Syst. Evol. Microbiol.">
        <title>The Global Catalogue of Microorganisms (GCM) 10K type strain sequencing project: providing services to taxonomists for standard genome sequencing and annotation.</title>
        <authorList>
            <consortium name="The Broad Institute Genomics Platform"/>
            <consortium name="The Broad Institute Genome Sequencing Center for Infectious Disease"/>
            <person name="Wu L."/>
            <person name="Ma J."/>
        </authorList>
    </citation>
    <scope>NUCLEOTIDE SEQUENCE [LARGE SCALE GENOMIC DNA]</scope>
    <source>
        <strain evidence="4">CCUG 58127</strain>
    </source>
</reference>
<dbReference type="RefSeq" id="WP_382403635.1">
    <property type="nucleotide sequence ID" value="NZ_JBHSWH010000001.1"/>
</dbReference>
<dbReference type="Proteomes" id="UP001596298">
    <property type="component" value="Unassembled WGS sequence"/>
</dbReference>
<name>A0ABW2AJG3_9MICO</name>
<dbReference type="Gene3D" id="1.20.144.10">
    <property type="entry name" value="Phosphatidic acid phosphatase type 2/haloperoxidase"/>
    <property type="match status" value="1"/>
</dbReference>
<keyword evidence="1" id="KW-0472">Membrane</keyword>
<feature type="transmembrane region" description="Helical" evidence="1">
    <location>
        <begin position="183"/>
        <end position="201"/>
    </location>
</feature>
<keyword evidence="1" id="KW-1133">Transmembrane helix</keyword>
<dbReference type="InterPro" id="IPR036938">
    <property type="entry name" value="PAP2/HPO_sf"/>
</dbReference>
<dbReference type="CDD" id="cd01610">
    <property type="entry name" value="PAP2_like"/>
    <property type="match status" value="1"/>
</dbReference>
<dbReference type="SUPFAM" id="SSF48317">
    <property type="entry name" value="Acid phosphatase/Vanadium-dependent haloperoxidase"/>
    <property type="match status" value="1"/>
</dbReference>
<evidence type="ECO:0000256" key="1">
    <source>
        <dbReference type="SAM" id="Phobius"/>
    </source>
</evidence>
<proteinExistence type="predicted"/>
<accession>A0ABW2AJG3</accession>
<evidence type="ECO:0000259" key="2">
    <source>
        <dbReference type="Pfam" id="PF01569"/>
    </source>
</evidence>
<feature type="domain" description="Phosphatidic acid phosphatase type 2/haloperoxidase" evidence="2">
    <location>
        <begin position="82"/>
        <end position="193"/>
    </location>
</feature>
<dbReference type="EMBL" id="JBHSWH010000001">
    <property type="protein sequence ID" value="MFC6706962.1"/>
    <property type="molecule type" value="Genomic_DNA"/>
</dbReference>